<feature type="region of interest" description="Disordered" evidence="1">
    <location>
        <begin position="194"/>
        <end position="215"/>
    </location>
</feature>
<evidence type="ECO:0000313" key="3">
    <source>
        <dbReference type="Proteomes" id="UP001302321"/>
    </source>
</evidence>
<keyword evidence="3" id="KW-1185">Reference proteome</keyword>
<sequence length="215" mass="23119">MWRYDDGGIRSFAAQSLKCAPRKGRGDVSPSAALVGRVRYEMSWDMGALPTFLFLGDELPSNIALAIFQTSPTEVVTRSPEGAEGYQPPSASGYVVTPPTIWVRAWSKHLATVHTSASQASVLMSLERSRHSGPGSSPESRFRLMGRVRRAVGTAADFNGDDADAFCGTQSSCLEGPWWKWLASRTAQSRPGAAVAQSTSSNAMQGEQTLFGSLE</sequence>
<dbReference type="Proteomes" id="UP001302321">
    <property type="component" value="Unassembled WGS sequence"/>
</dbReference>
<name>A0AAN6W0Z4_9PEZI</name>
<accession>A0AAN6W0Z4</accession>
<evidence type="ECO:0000313" key="2">
    <source>
        <dbReference type="EMBL" id="KAK4172925.1"/>
    </source>
</evidence>
<feature type="compositionally biased region" description="Polar residues" evidence="1">
    <location>
        <begin position="196"/>
        <end position="215"/>
    </location>
</feature>
<gene>
    <name evidence="2" type="ORF">QBC36DRAFT_336872</name>
</gene>
<dbReference type="EMBL" id="MU866382">
    <property type="protein sequence ID" value="KAK4172925.1"/>
    <property type="molecule type" value="Genomic_DNA"/>
</dbReference>
<reference evidence="2" key="2">
    <citation type="submission" date="2023-05" db="EMBL/GenBank/DDBJ databases">
        <authorList>
            <consortium name="Lawrence Berkeley National Laboratory"/>
            <person name="Steindorff A."/>
            <person name="Hensen N."/>
            <person name="Bonometti L."/>
            <person name="Westerberg I."/>
            <person name="Brannstrom I.O."/>
            <person name="Guillou S."/>
            <person name="Cros-Aarteil S."/>
            <person name="Calhoun S."/>
            <person name="Haridas S."/>
            <person name="Kuo A."/>
            <person name="Mondo S."/>
            <person name="Pangilinan J."/>
            <person name="Riley R."/>
            <person name="Labutti K."/>
            <person name="Andreopoulos B."/>
            <person name="Lipzen A."/>
            <person name="Chen C."/>
            <person name="Yanf M."/>
            <person name="Daum C."/>
            <person name="Ng V."/>
            <person name="Clum A."/>
            <person name="Ohm R."/>
            <person name="Martin F."/>
            <person name="Silar P."/>
            <person name="Natvig D."/>
            <person name="Lalanne C."/>
            <person name="Gautier V."/>
            <person name="Ament-Velasquez S.L."/>
            <person name="Kruys A."/>
            <person name="Hutchinson M.I."/>
            <person name="Powell A.J."/>
            <person name="Barry K."/>
            <person name="Miller A.N."/>
            <person name="Grigoriev I.V."/>
            <person name="Debuchy R."/>
            <person name="Gladieux P."/>
            <person name="Thoren M.H."/>
            <person name="Johannesson H."/>
        </authorList>
    </citation>
    <scope>NUCLEOTIDE SEQUENCE</scope>
    <source>
        <strain evidence="2">CBS 892.96</strain>
    </source>
</reference>
<proteinExistence type="predicted"/>
<evidence type="ECO:0000256" key="1">
    <source>
        <dbReference type="SAM" id="MobiDB-lite"/>
    </source>
</evidence>
<protein>
    <submittedName>
        <fullName evidence="2">Uncharacterized protein</fullName>
    </submittedName>
</protein>
<comment type="caution">
    <text evidence="2">The sequence shown here is derived from an EMBL/GenBank/DDBJ whole genome shotgun (WGS) entry which is preliminary data.</text>
</comment>
<dbReference type="AlphaFoldDB" id="A0AAN6W0Z4"/>
<organism evidence="2 3">
    <name type="scientific">Triangularia setosa</name>
    <dbReference type="NCBI Taxonomy" id="2587417"/>
    <lineage>
        <taxon>Eukaryota</taxon>
        <taxon>Fungi</taxon>
        <taxon>Dikarya</taxon>
        <taxon>Ascomycota</taxon>
        <taxon>Pezizomycotina</taxon>
        <taxon>Sordariomycetes</taxon>
        <taxon>Sordariomycetidae</taxon>
        <taxon>Sordariales</taxon>
        <taxon>Podosporaceae</taxon>
        <taxon>Triangularia</taxon>
    </lineage>
</organism>
<reference evidence="2" key="1">
    <citation type="journal article" date="2023" name="Mol. Phylogenet. Evol.">
        <title>Genome-scale phylogeny and comparative genomics of the fungal order Sordariales.</title>
        <authorList>
            <person name="Hensen N."/>
            <person name="Bonometti L."/>
            <person name="Westerberg I."/>
            <person name="Brannstrom I.O."/>
            <person name="Guillou S."/>
            <person name="Cros-Aarteil S."/>
            <person name="Calhoun S."/>
            <person name="Haridas S."/>
            <person name="Kuo A."/>
            <person name="Mondo S."/>
            <person name="Pangilinan J."/>
            <person name="Riley R."/>
            <person name="LaButti K."/>
            <person name="Andreopoulos B."/>
            <person name="Lipzen A."/>
            <person name="Chen C."/>
            <person name="Yan M."/>
            <person name="Daum C."/>
            <person name="Ng V."/>
            <person name="Clum A."/>
            <person name="Steindorff A."/>
            <person name="Ohm R.A."/>
            <person name="Martin F."/>
            <person name="Silar P."/>
            <person name="Natvig D.O."/>
            <person name="Lalanne C."/>
            <person name="Gautier V."/>
            <person name="Ament-Velasquez S.L."/>
            <person name="Kruys A."/>
            <person name="Hutchinson M.I."/>
            <person name="Powell A.J."/>
            <person name="Barry K."/>
            <person name="Miller A.N."/>
            <person name="Grigoriev I.V."/>
            <person name="Debuchy R."/>
            <person name="Gladieux P."/>
            <person name="Hiltunen Thoren M."/>
            <person name="Johannesson H."/>
        </authorList>
    </citation>
    <scope>NUCLEOTIDE SEQUENCE</scope>
    <source>
        <strain evidence="2">CBS 892.96</strain>
    </source>
</reference>